<organism evidence="2 3">
    <name type="scientific">Daphnia magna</name>
    <dbReference type="NCBI Taxonomy" id="35525"/>
    <lineage>
        <taxon>Eukaryota</taxon>
        <taxon>Metazoa</taxon>
        <taxon>Ecdysozoa</taxon>
        <taxon>Arthropoda</taxon>
        <taxon>Crustacea</taxon>
        <taxon>Branchiopoda</taxon>
        <taxon>Diplostraca</taxon>
        <taxon>Cladocera</taxon>
        <taxon>Anomopoda</taxon>
        <taxon>Daphniidae</taxon>
        <taxon>Daphnia</taxon>
    </lineage>
</organism>
<dbReference type="EMBL" id="LRGB01026771">
    <property type="protein sequence ID" value="KZR95907.1"/>
    <property type="molecule type" value="Genomic_DNA"/>
</dbReference>
<protein>
    <submittedName>
        <fullName evidence="2">Uncharacterized protein</fullName>
    </submittedName>
</protein>
<name>A0A164DLK5_9CRUS</name>
<keyword evidence="3" id="KW-1185">Reference proteome</keyword>
<sequence length="67" mass="7617">KKITGSFWIRSFDTVYSQETILITPLECWRMVNDKKCGENNMQTGPTGLLQEKVNGTPSRNTKHSTV</sequence>
<feature type="region of interest" description="Disordered" evidence="1">
    <location>
        <begin position="40"/>
        <end position="67"/>
    </location>
</feature>
<reference evidence="2 3" key="1">
    <citation type="submission" date="2016-03" db="EMBL/GenBank/DDBJ databases">
        <title>EvidentialGene: Evidence-directed Construction of Genes on Genomes.</title>
        <authorList>
            <person name="Gilbert D.G."/>
            <person name="Choi J.-H."/>
            <person name="Mockaitis K."/>
            <person name="Colbourne J."/>
            <person name="Pfrender M."/>
        </authorList>
    </citation>
    <scope>NUCLEOTIDE SEQUENCE [LARGE SCALE GENOMIC DNA]</scope>
    <source>
        <strain evidence="2 3">Xinb3</strain>
        <tissue evidence="2">Complete organism</tissue>
    </source>
</reference>
<dbReference type="Proteomes" id="UP000076858">
    <property type="component" value="Unassembled WGS sequence"/>
</dbReference>
<evidence type="ECO:0000313" key="2">
    <source>
        <dbReference type="EMBL" id="KZR95907.1"/>
    </source>
</evidence>
<comment type="caution">
    <text evidence="2">The sequence shown here is derived from an EMBL/GenBank/DDBJ whole genome shotgun (WGS) entry which is preliminary data.</text>
</comment>
<proteinExistence type="predicted"/>
<evidence type="ECO:0000313" key="3">
    <source>
        <dbReference type="Proteomes" id="UP000076858"/>
    </source>
</evidence>
<gene>
    <name evidence="2" type="ORF">APZ42_010041</name>
</gene>
<feature type="non-terminal residue" evidence="2">
    <location>
        <position position="1"/>
    </location>
</feature>
<evidence type="ECO:0000256" key="1">
    <source>
        <dbReference type="SAM" id="MobiDB-lite"/>
    </source>
</evidence>
<dbReference type="AlphaFoldDB" id="A0A164DLK5"/>
<accession>A0A164DLK5</accession>